<sequence length="49" mass="5732">MRRHLPRDVTETVFQKAPHMTDFMGFQATKIAVREAHGWALYAYVERPA</sequence>
<organism evidence="1 2">
    <name type="scientific">Nonomuraea coxensis DSM 45129</name>
    <dbReference type="NCBI Taxonomy" id="1122611"/>
    <lineage>
        <taxon>Bacteria</taxon>
        <taxon>Bacillati</taxon>
        <taxon>Actinomycetota</taxon>
        <taxon>Actinomycetes</taxon>
        <taxon>Streptosporangiales</taxon>
        <taxon>Streptosporangiaceae</taxon>
        <taxon>Nonomuraea</taxon>
    </lineage>
</organism>
<accession>A0ABX8TY43</accession>
<dbReference type="EMBL" id="CP068985">
    <property type="protein sequence ID" value="QYC40405.1"/>
    <property type="molecule type" value="Genomic_DNA"/>
</dbReference>
<evidence type="ECO:0000313" key="2">
    <source>
        <dbReference type="Proteomes" id="UP000824681"/>
    </source>
</evidence>
<keyword evidence="2" id="KW-1185">Reference proteome</keyword>
<proteinExistence type="predicted"/>
<gene>
    <name evidence="1" type="ORF">Nocox_13945</name>
</gene>
<dbReference type="Proteomes" id="UP000824681">
    <property type="component" value="Chromosome"/>
</dbReference>
<reference evidence="1 2" key="1">
    <citation type="journal article" date="2021" name="ACS Chem. Biol.">
        <title>Genomic-Led Discovery of a Novel Glycopeptide Antibiotic by Nonomuraea coxensis DSM 45129.</title>
        <authorList>
            <person name="Yushchuk O."/>
            <person name="Vior N.M."/>
            <person name="Andreo-Vidal A."/>
            <person name="Berini F."/>
            <person name="Ruckert C."/>
            <person name="Busche T."/>
            <person name="Binda E."/>
            <person name="Kalinowski J."/>
            <person name="Truman A.W."/>
            <person name="Marinelli F."/>
        </authorList>
    </citation>
    <scope>NUCLEOTIDE SEQUENCE [LARGE SCALE GENOMIC DNA]</scope>
    <source>
        <strain evidence="1 2">DSM 45129</strain>
    </source>
</reference>
<evidence type="ECO:0000313" key="1">
    <source>
        <dbReference type="EMBL" id="QYC40405.1"/>
    </source>
</evidence>
<protein>
    <submittedName>
        <fullName evidence="1">Uncharacterized protein</fullName>
    </submittedName>
</protein>
<name>A0ABX8TY43_9ACTN</name>